<sequence>MGGDLAAEGKRRSAELTIDGGESPEKRMERLITESPVVIFSRRSCCMCHVMKRLLATVGVHPTVIELDEAEAETTAAAVTLPALFIGGAPVGGLEGLMALHLGGRLVPRLREVGALCSVACP</sequence>
<protein>
    <submittedName>
        <fullName evidence="7">Glutaredoxin-C7</fullName>
    </submittedName>
</protein>
<comment type="similarity">
    <text evidence="2">Belongs to the glutaredoxin family. CC-type subfamily.</text>
</comment>
<dbReference type="PROSITE" id="PS51354">
    <property type="entry name" value="GLUTAREDOXIN_2"/>
    <property type="match status" value="1"/>
</dbReference>
<dbReference type="GO" id="GO:0005737">
    <property type="term" value="C:cytoplasm"/>
    <property type="evidence" value="ECO:0007669"/>
    <property type="project" value="UniProtKB-SubCell"/>
</dbReference>
<dbReference type="EMBL" id="KZ451950">
    <property type="protein sequence ID" value="PKA58986.1"/>
    <property type="molecule type" value="Genomic_DNA"/>
</dbReference>
<keyword evidence="3" id="KW-0963">Cytoplasm</keyword>
<keyword evidence="8" id="KW-1185">Reference proteome</keyword>
<dbReference type="OrthoDB" id="418495at2759"/>
<dbReference type="STRING" id="1088818.A0A2I0AU00"/>
<dbReference type="Pfam" id="PF00462">
    <property type="entry name" value="Glutaredoxin"/>
    <property type="match status" value="1"/>
</dbReference>
<dbReference type="Gene3D" id="3.40.30.10">
    <property type="entry name" value="Glutaredoxin"/>
    <property type="match status" value="1"/>
</dbReference>
<dbReference type="InterPro" id="IPR036249">
    <property type="entry name" value="Thioredoxin-like_sf"/>
</dbReference>
<evidence type="ECO:0000256" key="3">
    <source>
        <dbReference type="ARBA" id="ARBA00022490"/>
    </source>
</evidence>
<comment type="subcellular location">
    <subcellularLocation>
        <location evidence="1">Cytoplasm</location>
    </subcellularLocation>
</comment>
<name>A0A2I0AU00_9ASPA</name>
<evidence type="ECO:0000256" key="4">
    <source>
        <dbReference type="ARBA" id="ARBA00023284"/>
    </source>
</evidence>
<dbReference type="NCBIfam" id="TIGR02189">
    <property type="entry name" value="GlrX-like_plant"/>
    <property type="match status" value="1"/>
</dbReference>
<evidence type="ECO:0000259" key="6">
    <source>
        <dbReference type="Pfam" id="PF00462"/>
    </source>
</evidence>
<evidence type="ECO:0000256" key="1">
    <source>
        <dbReference type="ARBA" id="ARBA00004496"/>
    </source>
</evidence>
<reference evidence="7 8" key="1">
    <citation type="journal article" date="2017" name="Nature">
        <title>The Apostasia genome and the evolution of orchids.</title>
        <authorList>
            <person name="Zhang G.Q."/>
            <person name="Liu K.W."/>
            <person name="Li Z."/>
            <person name="Lohaus R."/>
            <person name="Hsiao Y.Y."/>
            <person name="Niu S.C."/>
            <person name="Wang J.Y."/>
            <person name="Lin Y.C."/>
            <person name="Xu Q."/>
            <person name="Chen L.J."/>
            <person name="Yoshida K."/>
            <person name="Fujiwara S."/>
            <person name="Wang Z.W."/>
            <person name="Zhang Y.Q."/>
            <person name="Mitsuda N."/>
            <person name="Wang M."/>
            <person name="Liu G.H."/>
            <person name="Pecoraro L."/>
            <person name="Huang H.X."/>
            <person name="Xiao X.J."/>
            <person name="Lin M."/>
            <person name="Wu X.Y."/>
            <person name="Wu W.L."/>
            <person name="Chen Y.Y."/>
            <person name="Chang S.B."/>
            <person name="Sakamoto S."/>
            <person name="Ohme-Takagi M."/>
            <person name="Yagi M."/>
            <person name="Zeng S.J."/>
            <person name="Shen C.Y."/>
            <person name="Yeh C.M."/>
            <person name="Luo Y.B."/>
            <person name="Tsai W.C."/>
            <person name="Van de Peer Y."/>
            <person name="Liu Z.J."/>
        </authorList>
    </citation>
    <scope>NUCLEOTIDE SEQUENCE [LARGE SCALE GENOMIC DNA]</scope>
    <source>
        <strain evidence="8">cv. Shenzhen</strain>
        <tissue evidence="7">Stem</tissue>
    </source>
</reference>
<dbReference type="InterPro" id="IPR002109">
    <property type="entry name" value="Glutaredoxin"/>
</dbReference>
<evidence type="ECO:0000313" key="7">
    <source>
        <dbReference type="EMBL" id="PKA58986.1"/>
    </source>
</evidence>
<proteinExistence type="inferred from homology"/>
<feature type="domain" description="Glutaredoxin" evidence="6">
    <location>
        <begin position="37"/>
        <end position="88"/>
    </location>
</feature>
<dbReference type="InterPro" id="IPR011905">
    <property type="entry name" value="GlrX-like_pln_2"/>
</dbReference>
<dbReference type="SUPFAM" id="SSF52833">
    <property type="entry name" value="Thioredoxin-like"/>
    <property type="match status" value="1"/>
</dbReference>
<evidence type="ECO:0000256" key="2">
    <source>
        <dbReference type="ARBA" id="ARBA00007568"/>
    </source>
</evidence>
<dbReference type="AlphaFoldDB" id="A0A2I0AU00"/>
<evidence type="ECO:0000313" key="8">
    <source>
        <dbReference type="Proteomes" id="UP000236161"/>
    </source>
</evidence>
<dbReference type="PANTHER" id="PTHR10168">
    <property type="entry name" value="GLUTAREDOXIN"/>
    <property type="match status" value="1"/>
</dbReference>
<accession>A0A2I0AU00</accession>
<feature type="region of interest" description="Disordered" evidence="5">
    <location>
        <begin position="1"/>
        <end position="22"/>
    </location>
</feature>
<keyword evidence="4" id="KW-0676">Redox-active center</keyword>
<evidence type="ECO:0000256" key="5">
    <source>
        <dbReference type="SAM" id="MobiDB-lite"/>
    </source>
</evidence>
<gene>
    <name evidence="7" type="primary">GRXC7</name>
    <name evidence="7" type="ORF">AXF42_Ash001079</name>
</gene>
<organism evidence="7 8">
    <name type="scientific">Apostasia shenzhenica</name>
    <dbReference type="NCBI Taxonomy" id="1088818"/>
    <lineage>
        <taxon>Eukaryota</taxon>
        <taxon>Viridiplantae</taxon>
        <taxon>Streptophyta</taxon>
        <taxon>Embryophyta</taxon>
        <taxon>Tracheophyta</taxon>
        <taxon>Spermatophyta</taxon>
        <taxon>Magnoliopsida</taxon>
        <taxon>Liliopsida</taxon>
        <taxon>Asparagales</taxon>
        <taxon>Orchidaceae</taxon>
        <taxon>Apostasioideae</taxon>
        <taxon>Apostasia</taxon>
    </lineage>
</organism>
<dbReference type="Proteomes" id="UP000236161">
    <property type="component" value="Unassembled WGS sequence"/>
</dbReference>